<feature type="compositionally biased region" description="Basic and acidic residues" evidence="1">
    <location>
        <begin position="334"/>
        <end position="343"/>
    </location>
</feature>
<feature type="domain" description="BOD1/SHG1" evidence="2">
    <location>
        <begin position="44"/>
        <end position="145"/>
    </location>
</feature>
<protein>
    <recommendedName>
        <fullName evidence="2">BOD1/SHG1 domain-containing protein</fullName>
    </recommendedName>
</protein>
<evidence type="ECO:0000256" key="1">
    <source>
        <dbReference type="SAM" id="MobiDB-lite"/>
    </source>
</evidence>
<sequence length="681" mass="78060">MTGSDVETAGVKRPGIDLESLQRKKFKTSDLPLSAAQRTSIDGLLYAFKKKGGFDSVRKKIWAEFSESEAKNSLTSSLIKMAESEIDRDPSLLSRERGKAATLIEGAVDRSDLYKSVEGAIDAICSNHLDYILDSLRTIRRQEVGEEMAALEEERGSRADEYYEREVKTKRNEREIAWLKELEKQKQREIEEAKARAEELRKQRELEKQREEEERKKKLELEEKRRAEREKIREERRLLEEQREKEREERYERRRREREKEREDERERDRESRDRDRDRDRGRDRDRDTVLDRSPRRSRQRSRAPEEPIPAIVDEKSLEDAALELLLKEGKELAEKSRQKPEFDFEQAEALENAQLQQPQPQAQTQPQQRSRQSSVTDSKALRTDQTRSRASHSRLKNEVSPTPKSTSKSDTKLSDDRHDNDRDRDRDRDRSERDRDRDRGRDRDRDRDRYRDERKIVKWTCTGLRLEASWTEMIIPALAEEAGIAAGAIADLLREAATETEIEIGGETGTETVIEGGVGSEIGMTVVTVRGIIREAAPGLSQPGDVAALDPAPTPAATGTEIGIEVGNGMQSGISPTRAQAGDPGLEAPLILTAMYLLPATVVGRRPDVEQGRQIETETGIKKIDQNFTKLIGLIGTYREDLALLLPWLATRMIEGAEGEAEQIIFWSNFGPFFYELCQY</sequence>
<dbReference type="InterPro" id="IPR055264">
    <property type="entry name" value="BOD1/SHG1_dom"/>
</dbReference>
<dbReference type="EMBL" id="GG749422">
    <property type="protein sequence ID" value="EGE80663.2"/>
    <property type="molecule type" value="Genomic_DNA"/>
</dbReference>
<evidence type="ECO:0000313" key="3">
    <source>
        <dbReference type="EMBL" id="EGE80663.2"/>
    </source>
</evidence>
<name>F2TBQ0_AJEDA</name>
<dbReference type="PANTHER" id="PTHR28034">
    <property type="entry name" value="SET1 COMPLEX COMPONENT SHG1"/>
    <property type="match status" value="1"/>
</dbReference>
<feature type="region of interest" description="Disordered" evidence="1">
    <location>
        <begin position="334"/>
        <end position="449"/>
    </location>
</feature>
<organism evidence="3">
    <name type="scientific">Ajellomyces dermatitidis (strain ATCC 18188 / CBS 674.68)</name>
    <name type="common">Blastomyces dermatitidis</name>
    <dbReference type="NCBI Taxonomy" id="653446"/>
    <lineage>
        <taxon>Eukaryota</taxon>
        <taxon>Fungi</taxon>
        <taxon>Dikarya</taxon>
        <taxon>Ascomycota</taxon>
        <taxon>Pezizomycotina</taxon>
        <taxon>Eurotiomycetes</taxon>
        <taxon>Eurotiomycetidae</taxon>
        <taxon>Onygenales</taxon>
        <taxon>Ajellomycetaceae</taxon>
        <taxon>Blastomyces</taxon>
    </lineage>
</organism>
<feature type="compositionally biased region" description="Low complexity" evidence="1">
    <location>
        <begin position="350"/>
        <end position="369"/>
    </location>
</feature>
<evidence type="ECO:0000259" key="2">
    <source>
        <dbReference type="Pfam" id="PF05205"/>
    </source>
</evidence>
<dbReference type="PANTHER" id="PTHR28034:SF1">
    <property type="entry name" value="NUCLEOMORPHIN"/>
    <property type="match status" value="1"/>
</dbReference>
<feature type="compositionally biased region" description="Basic and acidic residues" evidence="1">
    <location>
        <begin position="242"/>
        <end position="295"/>
    </location>
</feature>
<dbReference type="Proteomes" id="UP000007802">
    <property type="component" value="Unassembled WGS sequence"/>
</dbReference>
<dbReference type="Pfam" id="PF05205">
    <property type="entry name" value="COMPASS-Shg1"/>
    <property type="match status" value="1"/>
</dbReference>
<feature type="region of interest" description="Disordered" evidence="1">
    <location>
        <begin position="242"/>
        <end position="317"/>
    </location>
</feature>
<feature type="compositionally biased region" description="Basic and acidic residues" evidence="1">
    <location>
        <begin position="408"/>
        <end position="449"/>
    </location>
</feature>
<dbReference type="HOGENOM" id="CLU_022624_0_0_1"/>
<feature type="region of interest" description="Disordered" evidence="1">
    <location>
        <begin position="191"/>
        <end position="217"/>
    </location>
</feature>
<gene>
    <name evidence="3" type="ORF">BDDG_03604</name>
</gene>
<dbReference type="OrthoDB" id="5579731at2759"/>
<reference evidence="3" key="1">
    <citation type="submission" date="2010-03" db="EMBL/GenBank/DDBJ databases">
        <title>Annotation of Blastomyces dermatitidis strain ATCC 18188.</title>
        <authorList>
            <consortium name="The Broad Institute Genome Sequencing Platform"/>
            <consortium name="Broad Institute Genome Sequencing Center for Infectious Disease."/>
            <person name="Cuomo C."/>
            <person name="Klein B."/>
            <person name="Sullivan T."/>
            <person name="Heitman J."/>
            <person name="Young S."/>
            <person name="Zeng Q."/>
            <person name="Gargeya S."/>
            <person name="Alvarado L."/>
            <person name="Berlin A.M."/>
            <person name="Chapman S.B."/>
            <person name="Chen Z."/>
            <person name="Freedman E."/>
            <person name="Gellesch M."/>
            <person name="Goldberg J."/>
            <person name="Griggs A."/>
            <person name="Gujja S."/>
            <person name="Heilman E."/>
            <person name="Heiman D."/>
            <person name="Howarth C."/>
            <person name="Mehta T."/>
            <person name="Neiman D."/>
            <person name="Pearson M."/>
            <person name="Roberts A."/>
            <person name="Saif S."/>
            <person name="Shea T."/>
            <person name="Shenoy N."/>
            <person name="Sisk P."/>
            <person name="Stolte C."/>
            <person name="Sykes S."/>
            <person name="White J."/>
            <person name="Yandava C."/>
            <person name="Haas B."/>
            <person name="Nusbaum C."/>
            <person name="Birren B."/>
        </authorList>
    </citation>
    <scope>NUCLEOTIDE SEQUENCE [LARGE SCALE GENOMIC DNA]</scope>
    <source>
        <strain evidence="3">ATCC 18188</strain>
    </source>
</reference>
<dbReference type="AlphaFoldDB" id="F2TBQ0"/>
<accession>F2TBQ0</accession>
<proteinExistence type="predicted"/>